<comment type="similarity">
    <text evidence="1">Belongs to the AATF family.</text>
</comment>
<feature type="compositionally biased region" description="Low complexity" evidence="3">
    <location>
        <begin position="163"/>
        <end position="180"/>
    </location>
</feature>
<evidence type="ECO:0000259" key="4">
    <source>
        <dbReference type="Pfam" id="PF08164"/>
    </source>
</evidence>
<keyword evidence="7" id="KW-1185">Reference proteome</keyword>
<dbReference type="PANTHER" id="PTHR15565">
    <property type="entry name" value="AATF PROTEIN APOPTOSIS ANTAGONIZING TRANSCRIPTION FACTOR"/>
    <property type="match status" value="1"/>
</dbReference>
<feature type="compositionally biased region" description="Low complexity" evidence="3">
    <location>
        <begin position="241"/>
        <end position="252"/>
    </location>
</feature>
<reference evidence="6 7" key="1">
    <citation type="journal article" date="2018" name="Nat. Ecol. Evol.">
        <title>Pezizomycetes genomes reveal the molecular basis of ectomycorrhizal truffle lifestyle.</title>
        <authorList>
            <person name="Murat C."/>
            <person name="Payen T."/>
            <person name="Noel B."/>
            <person name="Kuo A."/>
            <person name="Morin E."/>
            <person name="Chen J."/>
            <person name="Kohler A."/>
            <person name="Krizsan K."/>
            <person name="Balestrini R."/>
            <person name="Da Silva C."/>
            <person name="Montanini B."/>
            <person name="Hainaut M."/>
            <person name="Levati E."/>
            <person name="Barry K.W."/>
            <person name="Belfiori B."/>
            <person name="Cichocki N."/>
            <person name="Clum A."/>
            <person name="Dockter R.B."/>
            <person name="Fauchery L."/>
            <person name="Guy J."/>
            <person name="Iotti M."/>
            <person name="Le Tacon F."/>
            <person name="Lindquist E.A."/>
            <person name="Lipzen A."/>
            <person name="Malagnac F."/>
            <person name="Mello A."/>
            <person name="Molinier V."/>
            <person name="Miyauchi S."/>
            <person name="Poulain J."/>
            <person name="Riccioni C."/>
            <person name="Rubini A."/>
            <person name="Sitrit Y."/>
            <person name="Splivallo R."/>
            <person name="Traeger S."/>
            <person name="Wang M."/>
            <person name="Zifcakova L."/>
            <person name="Wipf D."/>
            <person name="Zambonelli A."/>
            <person name="Paolocci F."/>
            <person name="Nowrousian M."/>
            <person name="Ottonello S."/>
            <person name="Baldrian P."/>
            <person name="Spatafora J.W."/>
            <person name="Henrissat B."/>
            <person name="Nagy L.G."/>
            <person name="Aury J.M."/>
            <person name="Wincker P."/>
            <person name="Grigoriev I.V."/>
            <person name="Bonfante P."/>
            <person name="Martin F.M."/>
        </authorList>
    </citation>
    <scope>NUCLEOTIDE SEQUENCE [LARGE SCALE GENOMIC DNA]</scope>
    <source>
        <strain evidence="6 7">ATCC MYA-4762</strain>
    </source>
</reference>
<dbReference type="GO" id="GO:0000462">
    <property type="term" value="P:maturation of SSU-rRNA from tricistronic rRNA transcript (SSU-rRNA, 5.8S rRNA, LSU-rRNA)"/>
    <property type="evidence" value="ECO:0007669"/>
    <property type="project" value="TreeGrafter"/>
</dbReference>
<sequence length="605" mass="65564">MAPSRAAGITSLKDELADLLDAGTKPKDFDPEAPDRFDDEGKSDSGLDTSEGSDIGEGGMGREHYVAVGKSKLRARIEQQQGPEALGVQYVGKKVKRGDLYGDEEEDGLYDELDDNEEGLPFETLERVVGEEGSDEEIDSDAAFGESDEEKQWAKFKFKGSKTTKGGVPPKKGAKVVGSSSDDEENEEDGGAGLSSLDDTDTESERGDGDGREEDEVEVEVEDEDEDKDDDSEGNEEAESDSGSGSDSSSAHAEFRKAFAGPTAPTTPTIANTDIEKGTAVRAQQATFDGLLGGRVKLQKGLIAANDLALLEEDGKINAPSTQDTWKEAEKAAVKLWNAIAEMRADILSTHNNSKKRKAPEITTDTPTPQLTAHMTTLHTLASPHRAANITKWTSQTHSASNTDPLLPHRTKRLNNTAPANIITLSGLPPHLDSYLHPSGHPTQIQPRLLSRAHVPRFCAPTHAARAIPSSNNIYDDSEFYSLLLNTLITQRSSSAAASTFTSSSTLTQAKKALKGGMKMRIDKETGQMVKVDTKASKGRRLRYGVHEKLMDFMAPVGERALGWWEERQVGELFTSLLGKRVEGEEMDVDGEGEMREEDGLQIFG</sequence>
<gene>
    <name evidence="6" type="ORF">L211DRAFT_864161</name>
</gene>
<dbReference type="Proteomes" id="UP000267821">
    <property type="component" value="Unassembled WGS sequence"/>
</dbReference>
<feature type="compositionally biased region" description="Acidic residues" evidence="3">
    <location>
        <begin position="211"/>
        <end position="240"/>
    </location>
</feature>
<feature type="region of interest" description="Disordered" evidence="3">
    <location>
        <begin position="21"/>
        <end position="63"/>
    </location>
</feature>
<dbReference type="OrthoDB" id="5783963at2759"/>
<name>A0A3N4M3A1_9PEZI</name>
<feature type="region of interest" description="Disordered" evidence="3">
    <location>
        <begin position="98"/>
        <end position="253"/>
    </location>
</feature>
<evidence type="ECO:0000256" key="2">
    <source>
        <dbReference type="ARBA" id="ARBA00013850"/>
    </source>
</evidence>
<dbReference type="FunCoup" id="A0A3N4M3A1">
    <property type="interactions" value="906"/>
</dbReference>
<dbReference type="InterPro" id="IPR039223">
    <property type="entry name" value="AATF/Bfr2"/>
</dbReference>
<dbReference type="InterPro" id="IPR012617">
    <property type="entry name" value="AATF_C"/>
</dbReference>
<accession>A0A3N4M3A1</accession>
<feature type="domain" description="AATF leucine zipper-containing" evidence="5">
    <location>
        <begin position="274"/>
        <end position="395"/>
    </location>
</feature>
<dbReference type="EMBL" id="ML121527">
    <property type="protein sequence ID" value="RPB29530.1"/>
    <property type="molecule type" value="Genomic_DNA"/>
</dbReference>
<evidence type="ECO:0000256" key="1">
    <source>
        <dbReference type="ARBA" id="ARBA00008966"/>
    </source>
</evidence>
<proteinExistence type="inferred from homology"/>
<feature type="domain" description="Apoptosis-antagonizing transcription factor C-terminal" evidence="4">
    <location>
        <begin position="481"/>
        <end position="578"/>
    </location>
</feature>
<dbReference type="GO" id="GO:0005730">
    <property type="term" value="C:nucleolus"/>
    <property type="evidence" value="ECO:0007669"/>
    <property type="project" value="TreeGrafter"/>
</dbReference>
<dbReference type="Pfam" id="PF08164">
    <property type="entry name" value="TRAUB"/>
    <property type="match status" value="1"/>
</dbReference>
<evidence type="ECO:0000313" key="6">
    <source>
        <dbReference type="EMBL" id="RPB29530.1"/>
    </source>
</evidence>
<dbReference type="AlphaFoldDB" id="A0A3N4M3A1"/>
<feature type="compositionally biased region" description="Acidic residues" evidence="3">
    <location>
        <begin position="101"/>
        <end position="120"/>
    </location>
</feature>
<dbReference type="STRING" id="1051890.A0A3N4M3A1"/>
<feature type="compositionally biased region" description="Acidic residues" evidence="3">
    <location>
        <begin position="181"/>
        <end position="190"/>
    </location>
</feature>
<dbReference type="PANTHER" id="PTHR15565:SF0">
    <property type="entry name" value="PROTEIN AATF"/>
    <property type="match status" value="1"/>
</dbReference>
<dbReference type="Pfam" id="PF13339">
    <property type="entry name" value="AATF-Che1"/>
    <property type="match status" value="1"/>
</dbReference>
<evidence type="ECO:0000256" key="3">
    <source>
        <dbReference type="SAM" id="MobiDB-lite"/>
    </source>
</evidence>
<evidence type="ECO:0000313" key="7">
    <source>
        <dbReference type="Proteomes" id="UP000267821"/>
    </source>
</evidence>
<organism evidence="6 7">
    <name type="scientific">Terfezia boudieri ATCC MYA-4762</name>
    <dbReference type="NCBI Taxonomy" id="1051890"/>
    <lineage>
        <taxon>Eukaryota</taxon>
        <taxon>Fungi</taxon>
        <taxon>Dikarya</taxon>
        <taxon>Ascomycota</taxon>
        <taxon>Pezizomycotina</taxon>
        <taxon>Pezizomycetes</taxon>
        <taxon>Pezizales</taxon>
        <taxon>Pezizaceae</taxon>
        <taxon>Terfezia</taxon>
    </lineage>
</organism>
<protein>
    <recommendedName>
        <fullName evidence="2">Protein BFR2</fullName>
    </recommendedName>
</protein>
<dbReference type="InterPro" id="IPR025160">
    <property type="entry name" value="AATF"/>
</dbReference>
<dbReference type="InParanoid" id="A0A3N4M3A1"/>
<evidence type="ECO:0000259" key="5">
    <source>
        <dbReference type="Pfam" id="PF13339"/>
    </source>
</evidence>
<feature type="compositionally biased region" description="Basic and acidic residues" evidence="3">
    <location>
        <begin position="24"/>
        <end position="45"/>
    </location>
</feature>